<name>A0ABN7B0H6_9HEMI</name>
<gene>
    <name evidence="1" type="ORF">NTJ_10746</name>
</gene>
<proteinExistence type="predicted"/>
<keyword evidence="2" id="KW-1185">Reference proteome</keyword>
<evidence type="ECO:0000313" key="2">
    <source>
        <dbReference type="Proteomes" id="UP001307889"/>
    </source>
</evidence>
<sequence>MPAICAEAITKLAADEQIKIRLPLFTRRLTSVQPVGYLLSSNRTPCVPLSTSPTKRRPFVLIHQSSRYPVRRFRLWSALSRGIVRFWKSSVTS</sequence>
<dbReference type="Proteomes" id="UP001307889">
    <property type="component" value="Chromosome 8"/>
</dbReference>
<accession>A0ABN7B0H6</accession>
<reference evidence="1 2" key="1">
    <citation type="submission" date="2023-09" db="EMBL/GenBank/DDBJ databases">
        <title>Nesidiocoris tenuis whole genome shotgun sequence.</title>
        <authorList>
            <person name="Shibata T."/>
            <person name="Shimoda M."/>
            <person name="Kobayashi T."/>
            <person name="Uehara T."/>
        </authorList>
    </citation>
    <scope>NUCLEOTIDE SEQUENCE [LARGE SCALE GENOMIC DNA]</scope>
    <source>
        <strain evidence="1 2">Japan</strain>
    </source>
</reference>
<organism evidence="1 2">
    <name type="scientific">Nesidiocoris tenuis</name>
    <dbReference type="NCBI Taxonomy" id="355587"/>
    <lineage>
        <taxon>Eukaryota</taxon>
        <taxon>Metazoa</taxon>
        <taxon>Ecdysozoa</taxon>
        <taxon>Arthropoda</taxon>
        <taxon>Hexapoda</taxon>
        <taxon>Insecta</taxon>
        <taxon>Pterygota</taxon>
        <taxon>Neoptera</taxon>
        <taxon>Paraneoptera</taxon>
        <taxon>Hemiptera</taxon>
        <taxon>Heteroptera</taxon>
        <taxon>Panheteroptera</taxon>
        <taxon>Cimicomorpha</taxon>
        <taxon>Miridae</taxon>
        <taxon>Dicyphina</taxon>
        <taxon>Nesidiocoris</taxon>
    </lineage>
</organism>
<evidence type="ECO:0000313" key="1">
    <source>
        <dbReference type="EMBL" id="BES97931.1"/>
    </source>
</evidence>
<protein>
    <submittedName>
        <fullName evidence="1">Uncharacterized protein</fullName>
    </submittedName>
</protein>
<dbReference type="EMBL" id="AP028916">
    <property type="protein sequence ID" value="BES97931.1"/>
    <property type="molecule type" value="Genomic_DNA"/>
</dbReference>